<evidence type="ECO:0000313" key="2">
    <source>
        <dbReference type="EMBL" id="GGL04859.1"/>
    </source>
</evidence>
<dbReference type="Gene3D" id="3.40.630.30">
    <property type="match status" value="1"/>
</dbReference>
<organism evidence="2 4">
    <name type="scientific">Curtobacterium luteum</name>
    <dbReference type="NCBI Taxonomy" id="33881"/>
    <lineage>
        <taxon>Bacteria</taxon>
        <taxon>Bacillati</taxon>
        <taxon>Actinomycetota</taxon>
        <taxon>Actinomycetes</taxon>
        <taxon>Micrococcales</taxon>
        <taxon>Microbacteriaceae</taxon>
        <taxon>Curtobacterium</taxon>
    </lineage>
</organism>
<proteinExistence type="predicted"/>
<reference evidence="3 5" key="3">
    <citation type="submission" date="2021-01" db="EMBL/GenBank/DDBJ databases">
        <title>Sequencing the genomes of 1000 actinobacteria strains.</title>
        <authorList>
            <person name="Klenk H.-P."/>
        </authorList>
    </citation>
    <scope>NUCLEOTIDE SEQUENCE [LARGE SCALE GENOMIC DNA]</scope>
    <source>
        <strain evidence="3 5">DSM 20542</strain>
    </source>
</reference>
<evidence type="ECO:0000313" key="5">
    <source>
        <dbReference type="Proteomes" id="UP000746584"/>
    </source>
</evidence>
<accession>A0A8H9L0Z3</accession>
<dbReference type="GO" id="GO:0005829">
    <property type="term" value="C:cytosol"/>
    <property type="evidence" value="ECO:0007669"/>
    <property type="project" value="InterPro"/>
</dbReference>
<gene>
    <name evidence="2" type="primary">nodA</name>
    <name evidence="2" type="ORF">GCM10009769_23730</name>
    <name evidence="3" type="ORF">JOE58_003156</name>
</gene>
<feature type="domain" description="N-acetyltransferase" evidence="1">
    <location>
        <begin position="10"/>
        <end position="170"/>
    </location>
</feature>
<dbReference type="RefSeq" id="WP_175328751.1">
    <property type="nucleotide sequence ID" value="NZ_BMOI01000010.1"/>
</dbReference>
<dbReference type="SUPFAM" id="SSF55729">
    <property type="entry name" value="Acyl-CoA N-acyltransferases (Nat)"/>
    <property type="match status" value="1"/>
</dbReference>
<dbReference type="Pfam" id="PF02474">
    <property type="entry name" value="NodA"/>
    <property type="match status" value="1"/>
</dbReference>
<dbReference type="AlphaFoldDB" id="A0A8H9L0Z3"/>
<dbReference type="PROSITE" id="PS51186">
    <property type="entry name" value="GNAT"/>
    <property type="match status" value="1"/>
</dbReference>
<dbReference type="EC" id="2.3.1.-" evidence="3"/>
<keyword evidence="5" id="KW-1185">Reference proteome</keyword>
<dbReference type="Proteomes" id="UP000746584">
    <property type="component" value="Unassembled WGS sequence"/>
</dbReference>
<dbReference type="EMBL" id="BMOI01000010">
    <property type="protein sequence ID" value="GGL04859.1"/>
    <property type="molecule type" value="Genomic_DNA"/>
</dbReference>
<dbReference type="GO" id="GO:0016747">
    <property type="term" value="F:acyltransferase activity, transferring groups other than amino-acyl groups"/>
    <property type="evidence" value="ECO:0007669"/>
    <property type="project" value="InterPro"/>
</dbReference>
<dbReference type="EMBL" id="JAFBCG010000001">
    <property type="protein sequence ID" value="MBM7803905.1"/>
    <property type="molecule type" value="Genomic_DNA"/>
</dbReference>
<comment type="caution">
    <text evidence="2">The sequence shown here is derived from an EMBL/GenBank/DDBJ whole genome shotgun (WGS) entry which is preliminary data.</text>
</comment>
<protein>
    <submittedName>
        <fullName evidence="2">Nodulation protein A</fullName>
        <ecNumber evidence="3">2.3.1.-</ecNumber>
    </submittedName>
</protein>
<evidence type="ECO:0000259" key="1">
    <source>
        <dbReference type="PROSITE" id="PS51186"/>
    </source>
</evidence>
<dbReference type="InterPro" id="IPR003484">
    <property type="entry name" value="NodA"/>
</dbReference>
<reference evidence="2" key="2">
    <citation type="submission" date="2020-09" db="EMBL/GenBank/DDBJ databases">
        <authorList>
            <person name="Sun Q."/>
            <person name="Ohkuma M."/>
        </authorList>
    </citation>
    <scope>NUCLEOTIDE SEQUENCE</scope>
    <source>
        <strain evidence="2">JCM 1480</strain>
    </source>
</reference>
<reference evidence="2" key="1">
    <citation type="journal article" date="2014" name="Int. J. Syst. Evol. Microbiol.">
        <title>Complete genome sequence of Corynebacterium casei LMG S-19264T (=DSM 44701T), isolated from a smear-ripened cheese.</title>
        <authorList>
            <consortium name="US DOE Joint Genome Institute (JGI-PGF)"/>
            <person name="Walter F."/>
            <person name="Albersmeier A."/>
            <person name="Kalinowski J."/>
            <person name="Ruckert C."/>
        </authorList>
    </citation>
    <scope>NUCLEOTIDE SEQUENCE</scope>
    <source>
        <strain evidence="2">JCM 1480</strain>
    </source>
</reference>
<sequence>MTDDIRWEVVEESALTLADHEAITALLAQAFPDWSHWFLGSRSWSGMQPERRVLARDADGVVLAHVGVRRMFISVGSEDVLVGDTGLVAVSPRLQGAGMGRDLLERARSVLEGLDVPFGFLGAGEDRVPFYANLGWHHLDEVVTDYTAFTAEGAGMPMTEQGGWMVLPVASPLEDWPAGPVRLNAQQV</sequence>
<evidence type="ECO:0000313" key="3">
    <source>
        <dbReference type="EMBL" id="MBM7803905.1"/>
    </source>
</evidence>
<dbReference type="Proteomes" id="UP000648535">
    <property type="component" value="Unassembled WGS sequence"/>
</dbReference>
<keyword evidence="3" id="KW-0808">Transferase</keyword>
<dbReference type="InterPro" id="IPR016181">
    <property type="entry name" value="Acyl_CoA_acyltransferase"/>
</dbReference>
<keyword evidence="3" id="KW-0012">Acyltransferase</keyword>
<name>A0A8H9L0Z3_9MICO</name>
<evidence type="ECO:0000313" key="4">
    <source>
        <dbReference type="Proteomes" id="UP000648535"/>
    </source>
</evidence>
<dbReference type="InterPro" id="IPR000182">
    <property type="entry name" value="GNAT_dom"/>
</dbReference>